<dbReference type="EMBL" id="UINC01004619">
    <property type="protein sequence ID" value="SVA15670.1"/>
    <property type="molecule type" value="Genomic_DNA"/>
</dbReference>
<proteinExistence type="predicted"/>
<name>A0A381THY4_9ZZZZ</name>
<organism evidence="1">
    <name type="scientific">marine metagenome</name>
    <dbReference type="NCBI Taxonomy" id="408172"/>
    <lineage>
        <taxon>unclassified sequences</taxon>
        <taxon>metagenomes</taxon>
        <taxon>ecological metagenomes</taxon>
    </lineage>
</organism>
<dbReference type="AlphaFoldDB" id="A0A381THY4"/>
<evidence type="ECO:0000313" key="1">
    <source>
        <dbReference type="EMBL" id="SVA15670.1"/>
    </source>
</evidence>
<accession>A0A381THY4</accession>
<sequence>MNNFYHFNFYRTIMHLILQFKKVCLPAISSSDLCIIDCFFNSQKASCSNNNGYFSYRQQTFLVKVKLFVSFL</sequence>
<gene>
    <name evidence="1" type="ORF">METZ01_LOCUS68524</name>
</gene>
<reference evidence="1" key="1">
    <citation type="submission" date="2018-05" db="EMBL/GenBank/DDBJ databases">
        <authorList>
            <person name="Lanie J.A."/>
            <person name="Ng W.-L."/>
            <person name="Kazmierczak K.M."/>
            <person name="Andrzejewski T.M."/>
            <person name="Davidsen T.M."/>
            <person name="Wayne K.J."/>
            <person name="Tettelin H."/>
            <person name="Glass J.I."/>
            <person name="Rusch D."/>
            <person name="Podicherti R."/>
            <person name="Tsui H.-C.T."/>
            <person name="Winkler M.E."/>
        </authorList>
    </citation>
    <scope>NUCLEOTIDE SEQUENCE</scope>
</reference>
<protein>
    <submittedName>
        <fullName evidence="1">Uncharacterized protein</fullName>
    </submittedName>
</protein>